<dbReference type="Pfam" id="PF17054">
    <property type="entry name" value="JUPITER"/>
    <property type="match status" value="1"/>
</dbReference>
<feature type="compositionally biased region" description="Polar residues" evidence="6">
    <location>
        <begin position="68"/>
        <end position="94"/>
    </location>
</feature>
<evidence type="ECO:0000256" key="6">
    <source>
        <dbReference type="SAM" id="MobiDB-lite"/>
    </source>
</evidence>
<keyword evidence="5" id="KW-0539">Nucleus</keyword>
<evidence type="ECO:0000256" key="5">
    <source>
        <dbReference type="ARBA" id="ARBA00023242"/>
    </source>
</evidence>
<keyword evidence="3" id="KW-0963">Cytoplasm</keyword>
<evidence type="ECO:0000256" key="2">
    <source>
        <dbReference type="ARBA" id="ARBA00004496"/>
    </source>
</evidence>
<feature type="compositionally biased region" description="Basic and acidic residues" evidence="6">
    <location>
        <begin position="106"/>
        <end position="116"/>
    </location>
</feature>
<gene>
    <name evidence="7" type="primary">JUPIT</name>
</gene>
<reference evidence="7" key="2">
    <citation type="journal article" date="2014" name="BMC Genomics">
        <title>A genomic perspective to assessing quality of mass-reared SIT flies used in Mediterranean fruit fly (Ceratitis capitata) eradication in California.</title>
        <authorList>
            <person name="Calla B."/>
            <person name="Hall B."/>
            <person name="Hou S."/>
            <person name="Geib S.M."/>
        </authorList>
    </citation>
    <scope>NUCLEOTIDE SEQUENCE</scope>
</reference>
<feature type="region of interest" description="Disordered" evidence="6">
    <location>
        <begin position="1"/>
        <end position="123"/>
    </location>
</feature>
<evidence type="ECO:0000256" key="4">
    <source>
        <dbReference type="ARBA" id="ARBA00022553"/>
    </source>
</evidence>
<evidence type="ECO:0000256" key="3">
    <source>
        <dbReference type="ARBA" id="ARBA00022490"/>
    </source>
</evidence>
<dbReference type="EMBL" id="GAMC01005114">
    <property type="protein sequence ID" value="JAC01442.1"/>
    <property type="molecule type" value="mRNA"/>
</dbReference>
<feature type="compositionally biased region" description="Low complexity" evidence="6">
    <location>
        <begin position="14"/>
        <end position="28"/>
    </location>
</feature>
<accession>W8C546</accession>
<proteinExistence type="evidence at transcript level"/>
<dbReference type="GO" id="GO:0005737">
    <property type="term" value="C:cytoplasm"/>
    <property type="evidence" value="ECO:0007669"/>
    <property type="project" value="UniProtKB-SubCell"/>
</dbReference>
<sequence length="185" mass="19950">MSKPDEACPPLPIPETSSTPTSNTPQLSIDLPCESSKSIEKTDNKDLSARSRFTERDASSARSKMSEISETTTMRSKVSTAEPTQHRFNSTAKHSNLGAGDVASQTRRDAGVHTDNPHSFSKLTTPSKEVRNVVLESCDNRVPPVPTPRNPITGLGLGEDGVGGIKPKKPKDRRGLGHLCGFLIF</sequence>
<dbReference type="AlphaFoldDB" id="W8C546"/>
<comment type="subcellular location">
    <subcellularLocation>
        <location evidence="2">Cytoplasm</location>
    </subcellularLocation>
    <subcellularLocation>
        <location evidence="1">Nucleus</location>
    </subcellularLocation>
</comment>
<dbReference type="OrthoDB" id="6367565at2759"/>
<dbReference type="GO" id="GO:0005634">
    <property type="term" value="C:nucleus"/>
    <property type="evidence" value="ECO:0007669"/>
    <property type="project" value="UniProtKB-SubCell"/>
</dbReference>
<name>W8C546_CERCA</name>
<evidence type="ECO:0000256" key="1">
    <source>
        <dbReference type="ARBA" id="ARBA00004123"/>
    </source>
</evidence>
<evidence type="ECO:0000313" key="7">
    <source>
        <dbReference type="EMBL" id="JAC01442.1"/>
    </source>
</evidence>
<feature type="compositionally biased region" description="Basic and acidic residues" evidence="6">
    <location>
        <begin position="37"/>
        <end position="67"/>
    </location>
</feature>
<feature type="region of interest" description="Disordered" evidence="6">
    <location>
        <begin position="140"/>
        <end position="171"/>
    </location>
</feature>
<organism evidence="7">
    <name type="scientific">Ceratitis capitata</name>
    <name type="common">Mediterranean fruit fly</name>
    <name type="synonym">Tephritis capitata</name>
    <dbReference type="NCBI Taxonomy" id="7213"/>
    <lineage>
        <taxon>Eukaryota</taxon>
        <taxon>Metazoa</taxon>
        <taxon>Ecdysozoa</taxon>
        <taxon>Arthropoda</taxon>
        <taxon>Hexapoda</taxon>
        <taxon>Insecta</taxon>
        <taxon>Pterygota</taxon>
        <taxon>Neoptera</taxon>
        <taxon>Endopterygota</taxon>
        <taxon>Diptera</taxon>
        <taxon>Brachycera</taxon>
        <taxon>Muscomorpha</taxon>
        <taxon>Tephritoidea</taxon>
        <taxon>Tephritidae</taxon>
        <taxon>Ceratitis</taxon>
        <taxon>Ceratitis</taxon>
    </lineage>
</organism>
<protein>
    <submittedName>
        <fullName evidence="7">Microtubule-associated protein Jupiter</fullName>
    </submittedName>
</protein>
<reference evidence="7" key="1">
    <citation type="submission" date="2013-07" db="EMBL/GenBank/DDBJ databases">
        <authorList>
            <person name="Geib S."/>
        </authorList>
    </citation>
    <scope>NUCLEOTIDE SEQUENCE</scope>
</reference>
<dbReference type="InterPro" id="IPR033335">
    <property type="entry name" value="JUPITER"/>
</dbReference>
<feature type="compositionally biased region" description="Gly residues" evidence="6">
    <location>
        <begin position="155"/>
        <end position="164"/>
    </location>
</feature>
<keyword evidence="4" id="KW-0597">Phosphoprotein</keyword>